<gene>
    <name evidence="6" type="ORF">PCOR1329_LOCUS52939</name>
</gene>
<dbReference type="InterPro" id="IPR017441">
    <property type="entry name" value="Protein_kinase_ATP_BS"/>
</dbReference>
<dbReference type="Gene3D" id="1.10.510.10">
    <property type="entry name" value="Transferase(Phosphotransferase) domain 1"/>
    <property type="match status" value="1"/>
</dbReference>
<feature type="compositionally biased region" description="Polar residues" evidence="4">
    <location>
        <begin position="333"/>
        <end position="343"/>
    </location>
</feature>
<evidence type="ECO:0000259" key="5">
    <source>
        <dbReference type="PROSITE" id="PS50011"/>
    </source>
</evidence>
<comment type="caution">
    <text evidence="6">The sequence shown here is derived from an EMBL/GenBank/DDBJ whole genome shotgun (WGS) entry which is preliminary data.</text>
</comment>
<dbReference type="PANTHER" id="PTHR44167:SF24">
    <property type="entry name" value="SERINE_THREONINE-PROTEIN KINASE CHK2"/>
    <property type="match status" value="1"/>
</dbReference>
<dbReference type="SUPFAM" id="SSF56112">
    <property type="entry name" value="Protein kinase-like (PK-like)"/>
    <property type="match status" value="1"/>
</dbReference>
<dbReference type="PANTHER" id="PTHR44167">
    <property type="entry name" value="OVARIAN-SPECIFIC SERINE/THREONINE-PROTEIN KINASE LOK-RELATED"/>
    <property type="match status" value="1"/>
</dbReference>
<dbReference type="InterPro" id="IPR000719">
    <property type="entry name" value="Prot_kinase_dom"/>
</dbReference>
<evidence type="ECO:0000313" key="7">
    <source>
        <dbReference type="Proteomes" id="UP001189429"/>
    </source>
</evidence>
<proteinExistence type="predicted"/>
<feature type="region of interest" description="Disordered" evidence="4">
    <location>
        <begin position="303"/>
        <end position="371"/>
    </location>
</feature>
<dbReference type="PROSITE" id="PS00107">
    <property type="entry name" value="PROTEIN_KINASE_ATP"/>
    <property type="match status" value="1"/>
</dbReference>
<evidence type="ECO:0000256" key="1">
    <source>
        <dbReference type="ARBA" id="ARBA00022741"/>
    </source>
</evidence>
<evidence type="ECO:0000256" key="4">
    <source>
        <dbReference type="SAM" id="MobiDB-lite"/>
    </source>
</evidence>
<dbReference type="Pfam" id="PF00069">
    <property type="entry name" value="Pkinase"/>
    <property type="match status" value="1"/>
</dbReference>
<dbReference type="Proteomes" id="UP001189429">
    <property type="component" value="Unassembled WGS sequence"/>
</dbReference>
<feature type="binding site" evidence="3">
    <location>
        <position position="59"/>
    </location>
    <ligand>
        <name>ATP</name>
        <dbReference type="ChEBI" id="CHEBI:30616"/>
    </ligand>
</feature>
<organism evidence="6 7">
    <name type="scientific">Prorocentrum cordatum</name>
    <dbReference type="NCBI Taxonomy" id="2364126"/>
    <lineage>
        <taxon>Eukaryota</taxon>
        <taxon>Sar</taxon>
        <taxon>Alveolata</taxon>
        <taxon>Dinophyceae</taxon>
        <taxon>Prorocentrales</taxon>
        <taxon>Prorocentraceae</taxon>
        <taxon>Prorocentrum</taxon>
    </lineage>
</organism>
<dbReference type="SMART" id="SM00220">
    <property type="entry name" value="S_TKc"/>
    <property type="match status" value="1"/>
</dbReference>
<dbReference type="PROSITE" id="PS00108">
    <property type="entry name" value="PROTEIN_KINASE_ST"/>
    <property type="match status" value="1"/>
</dbReference>
<dbReference type="InterPro" id="IPR011009">
    <property type="entry name" value="Kinase-like_dom_sf"/>
</dbReference>
<keyword evidence="2 3" id="KW-0067">ATP-binding</keyword>
<keyword evidence="1 3" id="KW-0547">Nucleotide-binding</keyword>
<feature type="compositionally biased region" description="Basic and acidic residues" evidence="4">
    <location>
        <begin position="377"/>
        <end position="386"/>
    </location>
</feature>
<dbReference type="Gene3D" id="3.30.200.20">
    <property type="entry name" value="Phosphorylase Kinase, domain 1"/>
    <property type="match status" value="1"/>
</dbReference>
<name>A0ABN9UYR7_9DINO</name>
<dbReference type="InterPro" id="IPR008271">
    <property type="entry name" value="Ser/Thr_kinase_AS"/>
</dbReference>
<evidence type="ECO:0000313" key="6">
    <source>
        <dbReference type="EMBL" id="CAK0865412.1"/>
    </source>
</evidence>
<feature type="domain" description="Protein kinase" evidence="5">
    <location>
        <begin position="29"/>
        <end position="291"/>
    </location>
</feature>
<reference evidence="6" key="1">
    <citation type="submission" date="2023-10" db="EMBL/GenBank/DDBJ databases">
        <authorList>
            <person name="Chen Y."/>
            <person name="Shah S."/>
            <person name="Dougan E. K."/>
            <person name="Thang M."/>
            <person name="Chan C."/>
        </authorList>
    </citation>
    <scope>NUCLEOTIDE SEQUENCE [LARGE SCALE GENOMIC DNA]</scope>
</reference>
<feature type="region of interest" description="Disordered" evidence="4">
    <location>
        <begin position="377"/>
        <end position="396"/>
    </location>
</feature>
<sequence length="855" mass="96831">MGCLTSSLQPKGKVVLLKESQREDFRDVYTVGTRLGAGAFGTVYECIKKKGDSTLYAVKMMEHQSSWWGRLSSSQEAQWQTFVQEFQMLKVVEHPRLVRMVGVFVDEDFVYFVMDKYETSLIQAVLPMLKKSSRGIAPPLLAEVTKQMLESIAYLHSNMILHRDVKADNYLVDGTEFKGRDFKVVLTDMSTARYLENGVFLKDIVGTREYWAPELITRSYAHQVDVWAVGVCFWCMMTAKFPFASMQDRFKKHLKKTDRMNSEQFSLVSAMLNKAYKDRITAAAALENPWLIRECKKHKDSIVGQRLSDEPADVGGNSASMEDFDDTQGFGHTRQQSMDSQQEGGPDGEQKRFNKKMKAAAERHAQGHKSALAMDEKVQEAKDEKTASNQRPGESRAYEWWSEERCSSKQVPDYRTRCSRLATATSDSSIRMESGDTVVGEPANIEWMENLFREKKVDTSSWGKGQAKTMSHLKDELQLHECSLLLRGDKLIRMVDLIVVRIQSKDGKTLVESSQTFSDGRARQVQRFPAVMCRAKGKGRESAKAEIVRLLQNELKSTPDILKVDFEGELLSELITERAGSQSYPGLDSIYRKFFFTAQVNENARPAQLESVGLPSCSPFQTTLQDGTQVKWEWWDSQKCQQQGLPVNPQPTILNSDFEGYQQIEGSRWQEDSLVQLLTKHRVQTKLFGVGDARSISQLVAEVNSGETRLFEKPQSPGDLRRYLEILIVRIKNPSGACLVETGHSFGGGQSRQRNLFPATKLRPFEDAIWAVRRLLAELDIPFSSAKTTFGPRRTEISNSPSYPSITTVYLKQVVEVQLEDISYENLDNNDIAAKWYQTQPPAEGVPRRGSLLGL</sequence>
<evidence type="ECO:0000256" key="3">
    <source>
        <dbReference type="PROSITE-ProRule" id="PRU10141"/>
    </source>
</evidence>
<dbReference type="EMBL" id="CAUYUJ010016449">
    <property type="protein sequence ID" value="CAK0865412.1"/>
    <property type="molecule type" value="Genomic_DNA"/>
</dbReference>
<evidence type="ECO:0000256" key="2">
    <source>
        <dbReference type="ARBA" id="ARBA00022840"/>
    </source>
</evidence>
<keyword evidence="7" id="KW-1185">Reference proteome</keyword>
<dbReference type="PROSITE" id="PS50011">
    <property type="entry name" value="PROTEIN_KINASE_DOM"/>
    <property type="match status" value="1"/>
</dbReference>
<accession>A0ABN9UYR7</accession>
<protein>
    <recommendedName>
        <fullName evidence="5">Protein kinase domain-containing protein</fullName>
    </recommendedName>
</protein>